<reference evidence="1 2" key="1">
    <citation type="journal article" date="2011" name="Nat. Biotechnol.">
        <title>Comparative genomic analysis of the thermophilic biomass-degrading fungi Myceliophthora thermophila and Thielavia terrestris.</title>
        <authorList>
            <person name="Berka R.M."/>
            <person name="Grigoriev I.V."/>
            <person name="Otillar R."/>
            <person name="Salamov A."/>
            <person name="Grimwood J."/>
            <person name="Reid I."/>
            <person name="Ishmael N."/>
            <person name="John T."/>
            <person name="Darmond C."/>
            <person name="Moisan M.-C."/>
            <person name="Henrissat B."/>
            <person name="Coutinho P.M."/>
            <person name="Lombard V."/>
            <person name="Natvig D.O."/>
            <person name="Lindquist E."/>
            <person name="Schmutz J."/>
            <person name="Lucas S."/>
            <person name="Harris P."/>
            <person name="Powlowski J."/>
            <person name="Bellemare A."/>
            <person name="Taylor D."/>
            <person name="Butler G."/>
            <person name="de Vries R.P."/>
            <person name="Allijn I.E."/>
            <person name="van den Brink J."/>
            <person name="Ushinsky S."/>
            <person name="Storms R."/>
            <person name="Powell A.J."/>
            <person name="Paulsen I.T."/>
            <person name="Elbourne L.D.H."/>
            <person name="Baker S.E."/>
            <person name="Magnuson J."/>
            <person name="LaBoissiere S."/>
            <person name="Clutterbuck A.J."/>
            <person name="Martinez D."/>
            <person name="Wogulis M."/>
            <person name="de Leon A.L."/>
            <person name="Rey M.W."/>
            <person name="Tsang A."/>
        </authorList>
    </citation>
    <scope>NUCLEOTIDE SEQUENCE [LARGE SCALE GENOMIC DNA]</scope>
    <source>
        <strain evidence="2">ATCC 38088 / NRRL 8126</strain>
    </source>
</reference>
<gene>
    <name evidence="1" type="ORF">THITE_151239</name>
</gene>
<dbReference type="KEGG" id="ttt:THITE_151239"/>
<keyword evidence="2" id="KW-1185">Reference proteome</keyword>
<protein>
    <submittedName>
        <fullName evidence="1">Uncharacterized protein</fullName>
    </submittedName>
</protein>
<evidence type="ECO:0000313" key="2">
    <source>
        <dbReference type="Proteomes" id="UP000008181"/>
    </source>
</evidence>
<accession>G2R079</accession>
<evidence type="ECO:0000313" key="1">
    <source>
        <dbReference type="EMBL" id="AEO67247.1"/>
    </source>
</evidence>
<name>G2R079_THETT</name>
<dbReference type="Proteomes" id="UP000008181">
    <property type="component" value="Chromosome 2"/>
</dbReference>
<dbReference type="HOGENOM" id="CLU_1246110_0_0_1"/>
<dbReference type="GeneID" id="11516824"/>
<dbReference type="RefSeq" id="XP_003653583.1">
    <property type="nucleotide sequence ID" value="XM_003653535.1"/>
</dbReference>
<dbReference type="EMBL" id="CP003010">
    <property type="protein sequence ID" value="AEO67247.1"/>
    <property type="molecule type" value="Genomic_DNA"/>
</dbReference>
<proteinExistence type="predicted"/>
<organism evidence="1 2">
    <name type="scientific">Thermothielavioides terrestris (strain ATCC 38088 / NRRL 8126)</name>
    <name type="common">Thielavia terrestris</name>
    <dbReference type="NCBI Taxonomy" id="578455"/>
    <lineage>
        <taxon>Eukaryota</taxon>
        <taxon>Fungi</taxon>
        <taxon>Dikarya</taxon>
        <taxon>Ascomycota</taxon>
        <taxon>Pezizomycotina</taxon>
        <taxon>Sordariomycetes</taxon>
        <taxon>Sordariomycetidae</taxon>
        <taxon>Sordariales</taxon>
        <taxon>Chaetomiaceae</taxon>
        <taxon>Thermothielavioides</taxon>
        <taxon>Thermothielavioides terrestris</taxon>
    </lineage>
</organism>
<sequence length="222" mass="23542">MPTVDSASFLQPFAPCVHREMFAPRPQCGVTAAWQVAELCRPSIATGVRGRAIGSDMQSKSGRVPQRAKHIASLASSRSKAFAAGTAAWAGEMDTESHSIHHWPSTVIRQQLSARPACLFFGLETVLVQGGLTLAPPEKTAKPPPVLFFGVTNTQVGACRFPLIVAILPEATTQQAGPSAALSMPGQTLASMSQPSPGPPCMFVACRRRSPTTDKRDRGGHD</sequence>
<dbReference type="AlphaFoldDB" id="G2R079"/>